<dbReference type="EC" id="1.2.1.70" evidence="3 8"/>
<dbReference type="SUPFAM" id="SSF69742">
    <property type="entry name" value="Glutamyl tRNA-reductase catalytic, N-terminal domain"/>
    <property type="match status" value="1"/>
</dbReference>
<comment type="similarity">
    <text evidence="2 8 9">Belongs to the glutamyl-tRNA reductase family.</text>
</comment>
<feature type="domain" description="Glutamyl-tRNA reductase N-terminal" evidence="12">
    <location>
        <begin position="6"/>
        <end position="155"/>
    </location>
</feature>
<evidence type="ECO:0000256" key="4">
    <source>
        <dbReference type="ARBA" id="ARBA00022857"/>
    </source>
</evidence>
<reference evidence="14" key="1">
    <citation type="journal article" date="2019" name="Int. J. Syst. Evol. Microbiol.">
        <title>The Global Catalogue of Microorganisms (GCM) 10K type strain sequencing project: providing services to taxonomists for standard genome sequencing and annotation.</title>
        <authorList>
            <consortium name="The Broad Institute Genomics Platform"/>
            <consortium name="The Broad Institute Genome Sequencing Center for Infectious Disease"/>
            <person name="Wu L."/>
            <person name="Ma J."/>
        </authorList>
    </citation>
    <scope>NUCLEOTIDE SEQUENCE [LARGE SCALE GENOMIC DNA]</scope>
    <source>
        <strain evidence="14">CCM 8904</strain>
    </source>
</reference>
<evidence type="ECO:0000256" key="8">
    <source>
        <dbReference type="HAMAP-Rule" id="MF_00087"/>
    </source>
</evidence>
<dbReference type="InterPro" id="IPR000343">
    <property type="entry name" value="4pyrrol_synth_GluRdtase"/>
</dbReference>
<dbReference type="Proteomes" id="UP001596289">
    <property type="component" value="Unassembled WGS sequence"/>
</dbReference>
<dbReference type="Pfam" id="PF00745">
    <property type="entry name" value="GlutR_dimer"/>
    <property type="match status" value="1"/>
</dbReference>
<dbReference type="InterPro" id="IPR006151">
    <property type="entry name" value="Shikm_DH/Glu-tRNA_Rdtase"/>
</dbReference>
<dbReference type="InterPro" id="IPR036291">
    <property type="entry name" value="NAD(P)-bd_dom_sf"/>
</dbReference>
<feature type="binding site" evidence="8">
    <location>
        <position position="109"/>
    </location>
    <ligand>
        <name>substrate</name>
    </ligand>
</feature>
<organism evidence="13 14">
    <name type="scientific">Loigolactobacillus jiayinensis</name>
    <dbReference type="NCBI Taxonomy" id="2486016"/>
    <lineage>
        <taxon>Bacteria</taxon>
        <taxon>Bacillati</taxon>
        <taxon>Bacillota</taxon>
        <taxon>Bacilli</taxon>
        <taxon>Lactobacillales</taxon>
        <taxon>Lactobacillaceae</taxon>
        <taxon>Loigolactobacillus</taxon>
    </lineage>
</organism>
<evidence type="ECO:0000259" key="11">
    <source>
        <dbReference type="Pfam" id="PF01488"/>
    </source>
</evidence>
<feature type="active site" description="Nucleophile" evidence="8">
    <location>
        <position position="50"/>
    </location>
</feature>
<evidence type="ECO:0000256" key="9">
    <source>
        <dbReference type="RuleBase" id="RU000584"/>
    </source>
</evidence>
<accession>A0ABW1RAN3</accession>
<dbReference type="CDD" id="cd05213">
    <property type="entry name" value="NAD_bind_Glutamyl_tRNA_reduct"/>
    <property type="match status" value="1"/>
</dbReference>
<feature type="binding site" evidence="8">
    <location>
        <position position="120"/>
    </location>
    <ligand>
        <name>substrate</name>
    </ligand>
</feature>
<dbReference type="Pfam" id="PF01488">
    <property type="entry name" value="Shikimate_DH"/>
    <property type="match status" value="1"/>
</dbReference>
<keyword evidence="4 8" id="KW-0521">NADP</keyword>
<dbReference type="PANTHER" id="PTHR43120:SF1">
    <property type="entry name" value="GLUTAMYL-TRNA REDUCTASE 1, CHLOROPLASTIC"/>
    <property type="match status" value="1"/>
</dbReference>
<dbReference type="GO" id="GO:0008883">
    <property type="term" value="F:glutamyl-tRNA reductase activity"/>
    <property type="evidence" value="ECO:0007669"/>
    <property type="project" value="UniProtKB-EC"/>
</dbReference>
<evidence type="ECO:0000256" key="1">
    <source>
        <dbReference type="ARBA" id="ARBA00005059"/>
    </source>
</evidence>
<dbReference type="PIRSF" id="PIRSF000445">
    <property type="entry name" value="4pyrrol_synth_GluRdtase"/>
    <property type="match status" value="1"/>
</dbReference>
<evidence type="ECO:0000256" key="2">
    <source>
        <dbReference type="ARBA" id="ARBA00005916"/>
    </source>
</evidence>
<dbReference type="SUPFAM" id="SSF69075">
    <property type="entry name" value="Glutamyl tRNA-reductase dimerization domain"/>
    <property type="match status" value="1"/>
</dbReference>
<dbReference type="SUPFAM" id="SSF51735">
    <property type="entry name" value="NAD(P)-binding Rossmann-fold domains"/>
    <property type="match status" value="1"/>
</dbReference>
<dbReference type="PROSITE" id="PS00747">
    <property type="entry name" value="GLUTR"/>
    <property type="match status" value="1"/>
</dbReference>
<comment type="pathway">
    <text evidence="1 8 9">Porphyrin-containing compound metabolism; protoporphyrin-IX biosynthesis; 5-aminolevulinate from L-glutamyl-tRNA(Glu): step 1/2.</text>
</comment>
<dbReference type="InterPro" id="IPR015896">
    <property type="entry name" value="4pyrrol_synth_GluRdtase_dimer"/>
</dbReference>
<comment type="function">
    <text evidence="8">Catalyzes the NADPH-dependent reduction of glutamyl-tRNA(Glu) to glutamate 1-semialdehyde (GSA).</text>
</comment>
<dbReference type="Gene3D" id="3.30.460.30">
    <property type="entry name" value="Glutamyl-tRNA reductase, N-terminal domain"/>
    <property type="match status" value="1"/>
</dbReference>
<comment type="subunit">
    <text evidence="8">Homodimer.</text>
</comment>
<dbReference type="RefSeq" id="WP_125551713.1">
    <property type="nucleotide sequence ID" value="NZ_JBHSSL010000027.1"/>
</dbReference>
<name>A0ABW1RAN3_9LACO</name>
<evidence type="ECO:0000256" key="5">
    <source>
        <dbReference type="ARBA" id="ARBA00023002"/>
    </source>
</evidence>
<evidence type="ECO:0000259" key="12">
    <source>
        <dbReference type="Pfam" id="PF05201"/>
    </source>
</evidence>
<feature type="binding site" evidence="8">
    <location>
        <begin position="114"/>
        <end position="116"/>
    </location>
    <ligand>
        <name>substrate</name>
    </ligand>
</feature>
<feature type="site" description="Important for activity" evidence="8">
    <location>
        <position position="99"/>
    </location>
</feature>
<evidence type="ECO:0000259" key="10">
    <source>
        <dbReference type="Pfam" id="PF00745"/>
    </source>
</evidence>
<comment type="caution">
    <text evidence="13">The sequence shown here is derived from an EMBL/GenBank/DDBJ whole genome shotgun (WGS) entry which is preliminary data.</text>
</comment>
<dbReference type="Pfam" id="PF05201">
    <property type="entry name" value="GlutR_N"/>
    <property type="match status" value="1"/>
</dbReference>
<dbReference type="InterPro" id="IPR018214">
    <property type="entry name" value="GluRdtase_CS"/>
</dbReference>
<evidence type="ECO:0000256" key="7">
    <source>
        <dbReference type="ARBA" id="ARBA00047464"/>
    </source>
</evidence>
<feature type="domain" description="Tetrapyrrole biosynthesis glutamyl-tRNA reductase dimerisation" evidence="10">
    <location>
        <begin position="322"/>
        <end position="416"/>
    </location>
</feature>
<gene>
    <name evidence="8 13" type="primary">hemA</name>
    <name evidence="13" type="ORF">ACFQGP_05110</name>
</gene>
<feature type="domain" description="Quinate/shikimate 5-dehydrogenase/glutamyl-tRNA reductase" evidence="11">
    <location>
        <begin position="174"/>
        <end position="303"/>
    </location>
</feature>
<feature type="binding site" evidence="8">
    <location>
        <begin position="49"/>
        <end position="52"/>
    </location>
    <ligand>
        <name>substrate</name>
    </ligand>
</feature>
<dbReference type="InterPro" id="IPR036343">
    <property type="entry name" value="GluRdtase_N_sf"/>
</dbReference>
<protein>
    <recommendedName>
        <fullName evidence="3 8">Glutamyl-tRNA reductase</fullName>
        <shortName evidence="8">GluTR</shortName>
        <ecNumber evidence="3 8">1.2.1.70</ecNumber>
    </recommendedName>
</protein>
<comment type="catalytic activity">
    <reaction evidence="7 8 9">
        <text>(S)-4-amino-5-oxopentanoate + tRNA(Glu) + NADP(+) = L-glutamyl-tRNA(Glu) + NADPH + H(+)</text>
        <dbReference type="Rhea" id="RHEA:12344"/>
        <dbReference type="Rhea" id="RHEA-COMP:9663"/>
        <dbReference type="Rhea" id="RHEA-COMP:9680"/>
        <dbReference type="ChEBI" id="CHEBI:15378"/>
        <dbReference type="ChEBI" id="CHEBI:57501"/>
        <dbReference type="ChEBI" id="CHEBI:57783"/>
        <dbReference type="ChEBI" id="CHEBI:58349"/>
        <dbReference type="ChEBI" id="CHEBI:78442"/>
        <dbReference type="ChEBI" id="CHEBI:78520"/>
        <dbReference type="EC" id="1.2.1.70"/>
    </reaction>
</comment>
<comment type="miscellaneous">
    <text evidence="8">During catalysis, the active site Cys acts as a nucleophile attacking the alpha-carbonyl group of tRNA-bound glutamate with the formation of a thioester intermediate between enzyme and glutamate, and the concomitant release of tRNA(Glu). The thioester intermediate is finally reduced by direct hydride transfer from NADPH, to form the product GSA.</text>
</comment>
<dbReference type="InterPro" id="IPR015895">
    <property type="entry name" value="4pyrrol_synth_GluRdtase_N"/>
</dbReference>
<sequence>MFIIYVNLDYHPLPLALREQFSFAAEQLAQADQQLNEEKSILENVILSTCNRTEIYAVVDQIHTGRYYLKRFLANWFKVDLATINDYVMIEEQSAAVTHLFRVASGLESLIIGEPQILGQVKRAFFAAQANATTGAIFNHLFQEVITFAKRMHTEYKISEHSISSSQAGLHQIKAHLQSLQDKQLAIVGLGEMGRQALDNAYNMGFSRIVLVNRTLAKAQHLAANFGGQVSAAPLTKLPDVLATSDAVITAVATQEPLIDAQALTVRQPNLVLIDLGVPRNIRITPQLAEQLHYYNIDQLTEIVQSNNELRQQLVKKIAAEIPVAVQEYYTWQRQLHIVPVIKELRESALVVQDTALTSLQHKLPELNEHELKVIRKHMKSIVNQMIKQPIKTIKELSITSDADVDIDFFKQIFGLAEVDEAAVKKEVAK</sequence>
<comment type="domain">
    <text evidence="8">Possesses an unusual extended V-shaped dimeric structure with each monomer consisting of three distinct domains arranged along a curved 'spinal' alpha-helix. The N-terminal catalytic domain specifically recognizes the glutamate moiety of the substrate. The second domain is the NADPH-binding domain, and the third C-terminal domain is responsible for dimerization.</text>
</comment>
<evidence type="ECO:0000256" key="6">
    <source>
        <dbReference type="ARBA" id="ARBA00023244"/>
    </source>
</evidence>
<dbReference type="HAMAP" id="MF_00087">
    <property type="entry name" value="Glu_tRNA_reductase"/>
    <property type="match status" value="1"/>
</dbReference>
<dbReference type="PANTHER" id="PTHR43120">
    <property type="entry name" value="GLUTAMYL-TRNA REDUCTASE 1, CHLOROPLASTIC"/>
    <property type="match status" value="1"/>
</dbReference>
<evidence type="ECO:0000313" key="14">
    <source>
        <dbReference type="Proteomes" id="UP001596289"/>
    </source>
</evidence>
<keyword evidence="14" id="KW-1185">Reference proteome</keyword>
<keyword evidence="6 8" id="KW-0627">Porphyrin biosynthesis</keyword>
<evidence type="ECO:0000313" key="13">
    <source>
        <dbReference type="EMBL" id="MFC6169960.1"/>
    </source>
</evidence>
<dbReference type="Gene3D" id="3.40.50.720">
    <property type="entry name" value="NAD(P)-binding Rossmann-like Domain"/>
    <property type="match status" value="1"/>
</dbReference>
<proteinExistence type="inferred from homology"/>
<dbReference type="InterPro" id="IPR036453">
    <property type="entry name" value="GluRdtase_dimer_dom_sf"/>
</dbReference>
<keyword evidence="5 8" id="KW-0560">Oxidoreductase</keyword>
<dbReference type="NCBIfam" id="TIGR01035">
    <property type="entry name" value="hemA"/>
    <property type="match status" value="1"/>
</dbReference>
<dbReference type="EMBL" id="JBHSSL010000027">
    <property type="protein sequence ID" value="MFC6169960.1"/>
    <property type="molecule type" value="Genomic_DNA"/>
</dbReference>
<feature type="binding site" evidence="8">
    <location>
        <begin position="189"/>
        <end position="194"/>
    </location>
    <ligand>
        <name>NADP(+)</name>
        <dbReference type="ChEBI" id="CHEBI:58349"/>
    </ligand>
</feature>
<evidence type="ECO:0000256" key="3">
    <source>
        <dbReference type="ARBA" id="ARBA00012970"/>
    </source>
</evidence>